<accession>A0ABT8KFK0</accession>
<evidence type="ECO:0000256" key="5">
    <source>
        <dbReference type="SAM" id="MobiDB-lite"/>
    </source>
</evidence>
<comment type="similarity">
    <text evidence="1 4">Belongs to the glycosyl hydrolase 26 family.</text>
</comment>
<feature type="domain" description="GH26" evidence="6">
    <location>
        <begin position="173"/>
        <end position="485"/>
    </location>
</feature>
<dbReference type="Gene3D" id="3.20.20.80">
    <property type="entry name" value="Glycosidases"/>
    <property type="match status" value="1"/>
</dbReference>
<dbReference type="PROSITE" id="PS51764">
    <property type="entry name" value="GH26"/>
    <property type="match status" value="1"/>
</dbReference>
<protein>
    <submittedName>
        <fullName evidence="7">Glycosyl hydrolase</fullName>
    </submittedName>
</protein>
<evidence type="ECO:0000259" key="6">
    <source>
        <dbReference type="PROSITE" id="PS51764"/>
    </source>
</evidence>
<dbReference type="EMBL" id="JAROCF010000001">
    <property type="protein sequence ID" value="MDN4615571.1"/>
    <property type="molecule type" value="Genomic_DNA"/>
</dbReference>
<dbReference type="Pfam" id="PF02156">
    <property type="entry name" value="Glyco_hydro_26"/>
    <property type="match status" value="1"/>
</dbReference>
<dbReference type="InterPro" id="IPR022790">
    <property type="entry name" value="GH26_dom"/>
</dbReference>
<reference evidence="7" key="1">
    <citation type="submission" date="2023-06" db="EMBL/GenBank/DDBJ databases">
        <title>MT1 and MT2 Draft Genomes of Novel Species.</title>
        <authorList>
            <person name="Venkateswaran K."/>
        </authorList>
    </citation>
    <scope>NUCLEOTIDE SEQUENCE</scope>
    <source>
        <strain evidence="7">F6_8S_P_1B</strain>
    </source>
</reference>
<evidence type="ECO:0000313" key="8">
    <source>
        <dbReference type="Proteomes" id="UP001174208"/>
    </source>
</evidence>
<feature type="active site" description="Nucleophile" evidence="4">
    <location>
        <position position="427"/>
    </location>
</feature>
<dbReference type="InterPro" id="IPR017853">
    <property type="entry name" value="GH"/>
</dbReference>
<sequence>MSNRSLRFWARNRTNARLTAIAASALVVTLGAVSWFVWSSPDSPVREAADTVVAAANPLTAQNALLQQQLKTAKGQVASQNGKLKNAAAAAAASAAAHAKQVASLQQQLARTQDQLGALEAESDTGTGSGDKGSSGGKGSGSKTTNATKPPKVPAAGSPGGDSTPGGTEKPDEDPAAVITAPSRDSLLHPEHRYFGMYTEQAPFNWATLDATAKKIGVEPNVVGYFSGWDEDFRVSAVQRAWQQGRLPLMTWESRPIAAGNNSNSAPEYSLPTIIGGGFDAYLHQYAKDIVATGLPLAIRLDHEMNGTWYPWSELNGSGKAINGNNVGDYVKMWRHVHDIFQAEGANALVIWVWAPNIINNMQPSSHTTQEFLAGYYPGDDYVDWVGLSGYLRPPWRAGNDFTAGYTFDRSLDQLRTLTSKPIFLAEVGASETDGHKPGWVKTFFEQFHDSKNADIIGFSWFSLAITSYVGGERSTNDWRIDSRSDSLAAFAEGIADPAADFTLIPAD</sequence>
<dbReference type="Proteomes" id="UP001174208">
    <property type="component" value="Unassembled WGS sequence"/>
</dbReference>
<evidence type="ECO:0000256" key="3">
    <source>
        <dbReference type="ARBA" id="ARBA00023295"/>
    </source>
</evidence>
<evidence type="ECO:0000256" key="2">
    <source>
        <dbReference type="ARBA" id="ARBA00022801"/>
    </source>
</evidence>
<dbReference type="RefSeq" id="WP_301208232.1">
    <property type="nucleotide sequence ID" value="NZ_JAROCF010000001.1"/>
</dbReference>
<feature type="active site" description="Proton donor" evidence="4">
    <location>
        <position position="304"/>
    </location>
</feature>
<feature type="region of interest" description="Disordered" evidence="5">
    <location>
        <begin position="120"/>
        <end position="176"/>
    </location>
</feature>
<keyword evidence="2 4" id="KW-0378">Hydrolase</keyword>
<comment type="caution">
    <text evidence="7">The sequence shown here is derived from an EMBL/GenBank/DDBJ whole genome shotgun (WGS) entry which is preliminary data.</text>
</comment>
<dbReference type="PANTHER" id="PTHR40079:SF4">
    <property type="entry name" value="GH26 DOMAIN-CONTAINING PROTEIN-RELATED"/>
    <property type="match status" value="1"/>
</dbReference>
<gene>
    <name evidence="7" type="ORF">P5G50_14060</name>
</gene>
<evidence type="ECO:0000256" key="1">
    <source>
        <dbReference type="ARBA" id="ARBA00007754"/>
    </source>
</evidence>
<evidence type="ECO:0000256" key="4">
    <source>
        <dbReference type="PROSITE-ProRule" id="PRU01100"/>
    </source>
</evidence>
<dbReference type="PANTHER" id="PTHR40079">
    <property type="entry name" value="MANNAN ENDO-1,4-BETA-MANNOSIDASE E-RELATED"/>
    <property type="match status" value="1"/>
</dbReference>
<keyword evidence="8" id="KW-1185">Reference proteome</keyword>
<keyword evidence="3 4" id="KW-0326">Glycosidase</keyword>
<dbReference type="GO" id="GO:0016787">
    <property type="term" value="F:hydrolase activity"/>
    <property type="evidence" value="ECO:0007669"/>
    <property type="project" value="UniProtKB-KW"/>
</dbReference>
<name>A0ABT8KFK0_9MICO</name>
<organism evidence="7 8">
    <name type="scientific">Leifsonia williamsii</name>
    <dbReference type="NCBI Taxonomy" id="3035919"/>
    <lineage>
        <taxon>Bacteria</taxon>
        <taxon>Bacillati</taxon>
        <taxon>Actinomycetota</taxon>
        <taxon>Actinomycetes</taxon>
        <taxon>Micrococcales</taxon>
        <taxon>Microbacteriaceae</taxon>
        <taxon>Leifsonia</taxon>
    </lineage>
</organism>
<feature type="compositionally biased region" description="Gly residues" evidence="5">
    <location>
        <begin position="127"/>
        <end position="140"/>
    </location>
</feature>
<proteinExistence type="inferred from homology"/>
<dbReference type="InterPro" id="IPR000805">
    <property type="entry name" value="Glyco_hydro_26"/>
</dbReference>
<dbReference type="SUPFAM" id="SSF51445">
    <property type="entry name" value="(Trans)glycosidases"/>
    <property type="match status" value="1"/>
</dbReference>
<evidence type="ECO:0000313" key="7">
    <source>
        <dbReference type="EMBL" id="MDN4615571.1"/>
    </source>
</evidence>